<proteinExistence type="predicted"/>
<evidence type="ECO:0000313" key="1">
    <source>
        <dbReference type="EMBL" id="EET58115.1"/>
    </source>
</evidence>
<dbReference type="OrthoDB" id="1974460at2"/>
<dbReference type="Proteomes" id="UP000005561">
    <property type="component" value="Unassembled WGS sequence"/>
</dbReference>
<dbReference type="RefSeq" id="WP_006864683.1">
    <property type="nucleotide sequence ID" value="NZ_ACCL02000049.1"/>
</dbReference>
<organism evidence="1 2">
    <name type="scientific">Marvinbryantia formatexigens DSM 14469</name>
    <dbReference type="NCBI Taxonomy" id="478749"/>
    <lineage>
        <taxon>Bacteria</taxon>
        <taxon>Bacillati</taxon>
        <taxon>Bacillota</taxon>
        <taxon>Clostridia</taxon>
        <taxon>Lachnospirales</taxon>
        <taxon>Lachnospiraceae</taxon>
        <taxon>Marvinbryantia</taxon>
    </lineage>
</organism>
<name>C6LMN2_9FIRM</name>
<dbReference type="eggNOG" id="ENOG5034290">
    <property type="taxonomic scope" value="Bacteria"/>
</dbReference>
<gene>
    <name evidence="1" type="ORF">BRYFOR_09933</name>
</gene>
<dbReference type="AlphaFoldDB" id="C6LMN2"/>
<sequence length="112" mass="12641">MKKYDLSRIMKKAWELFRKAEITFAEALHRAWLSAKAAETNRKRIERAKDAAGVTEETNTWSGWKSLGYEVIHGSRSLFDAELVWGSRGDGAVYRARFFGRSQVAETAAGQG</sequence>
<comment type="caution">
    <text evidence="1">The sequence shown here is derived from an EMBL/GenBank/DDBJ whole genome shotgun (WGS) entry which is preliminary data.</text>
</comment>
<dbReference type="EMBL" id="ACCL02000049">
    <property type="protein sequence ID" value="EET58115.1"/>
    <property type="molecule type" value="Genomic_DNA"/>
</dbReference>
<protein>
    <submittedName>
        <fullName evidence="1">Uncharacterized protein</fullName>
    </submittedName>
</protein>
<evidence type="ECO:0000313" key="2">
    <source>
        <dbReference type="Proteomes" id="UP000005561"/>
    </source>
</evidence>
<reference evidence="1" key="1">
    <citation type="submission" date="2009-07" db="EMBL/GenBank/DDBJ databases">
        <authorList>
            <person name="Weinstock G."/>
            <person name="Sodergren E."/>
            <person name="Clifton S."/>
            <person name="Fulton L."/>
            <person name="Fulton B."/>
            <person name="Courtney L."/>
            <person name="Fronick C."/>
            <person name="Harrison M."/>
            <person name="Strong C."/>
            <person name="Farmer C."/>
            <person name="Delahaunty K."/>
            <person name="Markovic C."/>
            <person name="Hall O."/>
            <person name="Minx P."/>
            <person name="Tomlinson C."/>
            <person name="Mitreva M."/>
            <person name="Nelson J."/>
            <person name="Hou S."/>
            <person name="Wollam A."/>
            <person name="Pepin K.H."/>
            <person name="Johnson M."/>
            <person name="Bhonagiri V."/>
            <person name="Nash W.E."/>
            <person name="Warren W."/>
            <person name="Chinwalla A."/>
            <person name="Mardis E.R."/>
            <person name="Wilson R.K."/>
        </authorList>
    </citation>
    <scope>NUCLEOTIDE SEQUENCE [LARGE SCALE GENOMIC DNA]</scope>
    <source>
        <strain evidence="1">DSM 14469</strain>
    </source>
</reference>
<accession>C6LMN2</accession>
<dbReference type="STRING" id="168384.SAMN05660368_04259"/>
<keyword evidence="2" id="KW-1185">Reference proteome</keyword>